<dbReference type="Proteomes" id="UP000828048">
    <property type="component" value="Chromosome 7"/>
</dbReference>
<dbReference type="EMBL" id="CM037157">
    <property type="protein sequence ID" value="KAH7849844.1"/>
    <property type="molecule type" value="Genomic_DNA"/>
</dbReference>
<accession>A0ACB7YA70</accession>
<proteinExistence type="predicted"/>
<evidence type="ECO:0000313" key="2">
    <source>
        <dbReference type="Proteomes" id="UP000828048"/>
    </source>
</evidence>
<comment type="caution">
    <text evidence="1">The sequence shown here is derived from an EMBL/GenBank/DDBJ whole genome shotgun (WGS) entry which is preliminary data.</text>
</comment>
<gene>
    <name evidence="1" type="ORF">Vadar_023744</name>
</gene>
<evidence type="ECO:0000313" key="1">
    <source>
        <dbReference type="EMBL" id="KAH7849844.1"/>
    </source>
</evidence>
<organism evidence="1 2">
    <name type="scientific">Vaccinium darrowii</name>
    <dbReference type="NCBI Taxonomy" id="229202"/>
    <lineage>
        <taxon>Eukaryota</taxon>
        <taxon>Viridiplantae</taxon>
        <taxon>Streptophyta</taxon>
        <taxon>Embryophyta</taxon>
        <taxon>Tracheophyta</taxon>
        <taxon>Spermatophyta</taxon>
        <taxon>Magnoliopsida</taxon>
        <taxon>eudicotyledons</taxon>
        <taxon>Gunneridae</taxon>
        <taxon>Pentapetalae</taxon>
        <taxon>asterids</taxon>
        <taxon>Ericales</taxon>
        <taxon>Ericaceae</taxon>
        <taxon>Vaccinioideae</taxon>
        <taxon>Vaccinieae</taxon>
        <taxon>Vaccinium</taxon>
    </lineage>
</organism>
<reference evidence="1 2" key="1">
    <citation type="journal article" date="2021" name="Hortic Res">
        <title>High-quality reference genome and annotation aids understanding of berry development for evergreen blueberry (Vaccinium darrowii).</title>
        <authorList>
            <person name="Yu J."/>
            <person name="Hulse-Kemp A.M."/>
            <person name="Babiker E."/>
            <person name="Staton M."/>
        </authorList>
    </citation>
    <scope>NUCLEOTIDE SEQUENCE [LARGE SCALE GENOMIC DNA]</scope>
    <source>
        <strain evidence="2">cv. NJ 8807/NJ 8810</strain>
        <tissue evidence="1">Young leaf</tissue>
    </source>
</reference>
<keyword evidence="2" id="KW-1185">Reference proteome</keyword>
<name>A0ACB7YA70_9ERIC</name>
<sequence length="323" mass="37370">MISSPQFVKKHLDLVIVDDTIKPWRIIARYANYELKSYSLHSLFHEPYVFAEVDLDYPSETMTRYIKIVGSCNGLVCIYFWDLVDTFYIWNPSTRETRALSAFEEKHSRGISFGFGYDPSNDDYKVVRVDSVGDRLEVEVYSLRKDSWRRIGDFPHIVLGEGKVLNGSILWAATNPIINSFSITALDLSEETYMEIPQPNYESEIEHLFVIASRGRLCIVCEDAYYVDLWAMNEYGIKESWTKLVSMLYLPEQWPFQNPEPLWCLKDGVTLVNINGEFGIYDNIEQTFKFPLIHDAVPFCQADIYIESLVSPNAFMVPADLNH</sequence>
<protein>
    <submittedName>
        <fullName evidence="1">Uncharacterized protein</fullName>
    </submittedName>
</protein>